<dbReference type="Pfam" id="PF09056">
    <property type="entry name" value="Phospholip_A2_3"/>
    <property type="match status" value="1"/>
</dbReference>
<reference evidence="1 2" key="1">
    <citation type="submission" date="2021-01" db="EMBL/GenBank/DDBJ databases">
        <title>Actinoplanes sp. nov. LDG1-06 isolated from lichen.</title>
        <authorList>
            <person name="Saeng-In P."/>
            <person name="Phongsopitanun W."/>
            <person name="Kanchanasin P."/>
            <person name="Yuki M."/>
            <person name="Kudo T."/>
            <person name="Ohkuma M."/>
            <person name="Tanasupawat S."/>
        </authorList>
    </citation>
    <scope>NUCLEOTIDE SEQUENCE [LARGE SCALE GENOMIC DNA]</scope>
    <source>
        <strain evidence="1 2">LDG1-06</strain>
    </source>
</reference>
<dbReference type="EMBL" id="JAENHP010000007">
    <property type="protein sequence ID" value="MBM2618266.1"/>
    <property type="molecule type" value="Genomic_DNA"/>
</dbReference>
<dbReference type="InterPro" id="IPR009091">
    <property type="entry name" value="RCC1/BLIP-II"/>
</dbReference>
<evidence type="ECO:0000313" key="2">
    <source>
        <dbReference type="Proteomes" id="UP000632138"/>
    </source>
</evidence>
<accession>A0ABS2AEJ9</accession>
<comment type="caution">
    <text evidence="1">The sequence shown here is derived from an EMBL/GenBank/DDBJ whole genome shotgun (WGS) entry which is preliminary data.</text>
</comment>
<dbReference type="Proteomes" id="UP000632138">
    <property type="component" value="Unassembled WGS sequence"/>
</dbReference>
<dbReference type="SUPFAM" id="SSF48619">
    <property type="entry name" value="Phospholipase A2, PLA2"/>
    <property type="match status" value="1"/>
</dbReference>
<organism evidence="1 2">
    <name type="scientific">Paractinoplanes ovalisporus</name>
    <dbReference type="NCBI Taxonomy" id="2810368"/>
    <lineage>
        <taxon>Bacteria</taxon>
        <taxon>Bacillati</taxon>
        <taxon>Actinomycetota</taxon>
        <taxon>Actinomycetes</taxon>
        <taxon>Micromonosporales</taxon>
        <taxon>Micromonosporaceae</taxon>
        <taxon>Paractinoplanes</taxon>
    </lineage>
</organism>
<dbReference type="Gene3D" id="1.20.90.10">
    <property type="entry name" value="Phospholipase A2 domain"/>
    <property type="match status" value="1"/>
</dbReference>
<dbReference type="Pfam" id="PF08310">
    <property type="entry name" value="LGFP"/>
    <property type="match status" value="2"/>
</dbReference>
<dbReference type="InterPro" id="IPR015141">
    <property type="entry name" value="PLipase_A2_prok/fun"/>
</dbReference>
<gene>
    <name evidence="1" type="ORF">JIG36_22150</name>
</gene>
<keyword evidence="2" id="KW-1185">Reference proteome</keyword>
<protein>
    <submittedName>
        <fullName evidence="1">Uncharacterized protein</fullName>
    </submittedName>
</protein>
<sequence length="565" mass="58875">MGAALLTAALIGGASPLLLGDADAAVGRAFTGIAARSGGDGYLLSSTRGEMYAFGGASAVRNPAGFTGDIVDVALTADGRGALAVSSAGQFYAYGTARSQPNPVGFSGRIVGVALTADGQGAMAVSSAGQFYAYGTARAQNNPVGFGGEIVDVALTADGRGAMAVSSIGQFYAYGTARAQKNPSGFSGRIVGLDLTADGQGVMAMSSAGQFYAYGSATAQPNPTRFSGEMTALDLTGDGRGVVAMSSTGQVYAYGTARHYGNGDSGCTPYAGTPVCFDIRARYQALGGPDGPLGAPTSGEFAVVNNGRGQHFRTGSIYWSAGTGAWDVRGVIRDKYFSMAAERGVLGLPTSGESFSNGRYGSRFTNGSIYFSGPTGTHEVHGEINEVYARNGYAEGRLGMPLTDEVDAAGPWAGGRLNFFTTGYVVWDGRSTKVGSSSRADMLGEARSLQDMSLDNFVAVQRGLEKSRDPLNWDTDGCSAPWFIDLDAMFLDACHRHDLGNKTFGPKHQGLDTSSASLDRVNNRFKQDMLTICAKHGNPRGCGTIADAAYKAVYYNATNGKHWWR</sequence>
<evidence type="ECO:0000313" key="1">
    <source>
        <dbReference type="EMBL" id="MBM2618266.1"/>
    </source>
</evidence>
<dbReference type="InterPro" id="IPR013207">
    <property type="entry name" value="LGFP"/>
</dbReference>
<name>A0ABS2AEJ9_9ACTN</name>
<dbReference type="RefSeq" id="WP_203378291.1">
    <property type="nucleotide sequence ID" value="NZ_JAENHP010000007.1"/>
</dbReference>
<proteinExistence type="predicted"/>
<dbReference type="InterPro" id="IPR036444">
    <property type="entry name" value="PLipase_A2_dom_sf"/>
</dbReference>
<dbReference type="Gene3D" id="2.130.10.30">
    <property type="entry name" value="Regulator of chromosome condensation 1/beta-lactamase-inhibitor protein II"/>
    <property type="match status" value="1"/>
</dbReference>
<dbReference type="SUPFAM" id="SSF82171">
    <property type="entry name" value="DPP6 N-terminal domain-like"/>
    <property type="match status" value="1"/>
</dbReference>